<dbReference type="GO" id="GO:0005524">
    <property type="term" value="F:ATP binding"/>
    <property type="evidence" value="ECO:0007669"/>
    <property type="project" value="InterPro"/>
</dbReference>
<dbReference type="SUPFAM" id="SSF55608">
    <property type="entry name" value="Homing endonucleases"/>
    <property type="match status" value="1"/>
</dbReference>
<dbReference type="SUPFAM" id="SSF51294">
    <property type="entry name" value="Hedgehog/intein (Hint) domain"/>
    <property type="match status" value="1"/>
</dbReference>
<dbReference type="GO" id="GO:0004252">
    <property type="term" value="F:serine-type endopeptidase activity"/>
    <property type="evidence" value="ECO:0007669"/>
    <property type="project" value="InterPro"/>
</dbReference>
<sequence>MSDPKRLTQRRRTKSGEAAPPPTKSPPPSPDSKTSPKNKKKYNLRSHLKKPEENVRWVDDDTLFDEYESADDSSYTGEDDDLPEKKTTTTTKPENRQVHGITVPSGMPVSVKIHLHTRIDEDDEEGYGDEDEDEDEDDEEEDEDDGFMDEDGEEIPAAFIQHILGRRLMSGGKNNQPMLIIQGDEDMDDDRKKKKKEEEDIPLKLSRKEREYFEDLTKKMRKDVTKKMLTISQMINESDVPYKFRVLEMDTSPKIQSEIIRKIDAMTRMGADSGEAQKLRNWVDGILRVPFGKQISLPVTMKDGPEKCSTFLNEANAHMDKATYGMTSAKTQIMQVLAQWISNPDSVGNVIAMRGAAGVGKCHAKDTPIMMHDGTLKMVQDIQIGDCIMGDDSLPRTVLNLGRGRDMMYDITPTKGNPYTVNSEHILCLRYSGGNTISTRPTKSGLHFKASIIDVNTLTKKAKTFTSYEQAKVYIDTESVDNNVVEVSVKDYLNLPNYHKKQLKGYSVGVEFQSKNVEFDPYIVGLWLGDGTSSKPAITSQDAVVLGYLNTELHRYNSMLVYRNQYDYAIRGYKKNENIFFKFLQSHNLINNKHIPNVYKVNDRNVRLQVLAGILDSDGYLIHNCFEVTQKSRQLTDDIVFLARSLGLATTMRPCVKSCMYKGERREGTYYRIFISGNTHIIPTKIVRKKADIRQQVKDALLSHITVTPVGEGDYYGFTLDGNHRYLLGDFTVTHNTSFARNGIAGVLQRPFMFFSLGGASDVSHYVGHSYTYEGSMWGRIIDSIIQSGCMNPVLYFDELDKVSGTPHGEEITSMLIHLTDRSQNSQYHDRYFAGIDFDLSQCLFVFSFNDESRVHPVLKDRMRVINVPGYNDKEKKVIVANYIWPEILKHAGIAREDLTADEEAAEYIIKEYSNGEEGMRNLIRIVEAVVSRVNLIRISDEAAAKAYKFYIPVKFPMKLQKKQVETLLADFSTVLPEHWRSLYT</sequence>
<dbReference type="InterPro" id="IPR007869">
    <property type="entry name" value="Homing_endonuc_PI-Sce"/>
</dbReference>
<feature type="region of interest" description="Disordered" evidence="1">
    <location>
        <begin position="178"/>
        <end position="199"/>
    </location>
</feature>
<dbReference type="InterPro" id="IPR036844">
    <property type="entry name" value="Hint_dom_sf"/>
</dbReference>
<dbReference type="GO" id="GO:0003677">
    <property type="term" value="F:DNA binding"/>
    <property type="evidence" value="ECO:0007669"/>
    <property type="project" value="InterPro"/>
</dbReference>
<dbReference type="PANTHER" id="PTHR43718">
    <property type="entry name" value="LON PROTEASE"/>
    <property type="match status" value="1"/>
</dbReference>
<feature type="domain" description="DOD-type homing endonuclease" evidence="2">
    <location>
        <begin position="523"/>
        <end position="648"/>
    </location>
</feature>
<dbReference type="Gene3D" id="1.10.8.60">
    <property type="match status" value="1"/>
</dbReference>
<protein>
    <recommendedName>
        <fullName evidence="2">DOD-type homing endonuclease domain-containing protein</fullName>
    </recommendedName>
</protein>
<feature type="compositionally biased region" description="Acidic residues" evidence="1">
    <location>
        <begin position="60"/>
        <end position="82"/>
    </location>
</feature>
<proteinExistence type="predicted"/>
<dbReference type="GO" id="GO:0006515">
    <property type="term" value="P:protein quality control for misfolded or incompletely synthesized proteins"/>
    <property type="evidence" value="ECO:0007669"/>
    <property type="project" value="TreeGrafter"/>
</dbReference>
<name>A0A6C0CKI7_9ZZZZ</name>
<dbReference type="Gene3D" id="3.40.50.300">
    <property type="entry name" value="P-loop containing nucleotide triphosphate hydrolases"/>
    <property type="match status" value="1"/>
</dbReference>
<dbReference type="Pfam" id="PF05204">
    <property type="entry name" value="Hom_end"/>
    <property type="match status" value="1"/>
</dbReference>
<dbReference type="InterPro" id="IPR027065">
    <property type="entry name" value="Lon_Prtase"/>
</dbReference>
<dbReference type="GO" id="GO:0004519">
    <property type="term" value="F:endonuclease activity"/>
    <property type="evidence" value="ECO:0007669"/>
    <property type="project" value="InterPro"/>
</dbReference>
<reference evidence="3" key="1">
    <citation type="journal article" date="2020" name="Nature">
        <title>Giant virus diversity and host interactions through global metagenomics.</title>
        <authorList>
            <person name="Schulz F."/>
            <person name="Roux S."/>
            <person name="Paez-Espino D."/>
            <person name="Jungbluth S."/>
            <person name="Walsh D.A."/>
            <person name="Denef V.J."/>
            <person name="McMahon K.D."/>
            <person name="Konstantinidis K.T."/>
            <person name="Eloe-Fadrosh E.A."/>
            <person name="Kyrpides N.C."/>
            <person name="Woyke T."/>
        </authorList>
    </citation>
    <scope>NUCLEOTIDE SEQUENCE</scope>
    <source>
        <strain evidence="3">GVMAG-M-3300021137-6</strain>
    </source>
</reference>
<dbReference type="InterPro" id="IPR027417">
    <property type="entry name" value="P-loop_NTPase"/>
</dbReference>
<dbReference type="Gene3D" id="2.170.16.10">
    <property type="entry name" value="Hedgehog/Intein (Hint) domain"/>
    <property type="match status" value="1"/>
</dbReference>
<feature type="compositionally biased region" description="Basic and acidic residues" evidence="1">
    <location>
        <begin position="83"/>
        <end position="97"/>
    </location>
</feature>
<evidence type="ECO:0000259" key="2">
    <source>
        <dbReference type="PROSITE" id="PS50819"/>
    </source>
</evidence>
<dbReference type="GO" id="GO:0004176">
    <property type="term" value="F:ATP-dependent peptidase activity"/>
    <property type="evidence" value="ECO:0007669"/>
    <property type="project" value="InterPro"/>
</dbReference>
<dbReference type="InterPro" id="IPR007868">
    <property type="entry name" value="Hom_end_hint"/>
</dbReference>
<dbReference type="Pfam" id="PF05203">
    <property type="entry name" value="Hom_end_hint"/>
    <property type="match status" value="1"/>
</dbReference>
<feature type="region of interest" description="Disordered" evidence="1">
    <location>
        <begin position="1"/>
        <end position="152"/>
    </location>
</feature>
<feature type="compositionally biased region" description="Basic and acidic residues" evidence="1">
    <location>
        <begin position="49"/>
        <end position="59"/>
    </location>
</feature>
<evidence type="ECO:0000313" key="3">
    <source>
        <dbReference type="EMBL" id="QHT03995.1"/>
    </source>
</evidence>
<dbReference type="Gene3D" id="3.10.28.10">
    <property type="entry name" value="Homing endonucleases"/>
    <property type="match status" value="1"/>
</dbReference>
<feature type="compositionally biased region" description="Basic residues" evidence="1">
    <location>
        <begin position="36"/>
        <end position="48"/>
    </location>
</feature>
<dbReference type="InterPro" id="IPR027434">
    <property type="entry name" value="Homing_endonucl"/>
</dbReference>
<feature type="compositionally biased region" description="Pro residues" evidence="1">
    <location>
        <begin position="19"/>
        <end position="30"/>
    </location>
</feature>
<dbReference type="SUPFAM" id="SSF52540">
    <property type="entry name" value="P-loop containing nucleoside triphosphate hydrolases"/>
    <property type="match status" value="1"/>
</dbReference>
<dbReference type="AlphaFoldDB" id="A0A6C0CKI7"/>
<dbReference type="GO" id="GO:0030908">
    <property type="term" value="P:protein splicing"/>
    <property type="evidence" value="ECO:0007669"/>
    <property type="project" value="InterPro"/>
</dbReference>
<dbReference type="EMBL" id="MN739421">
    <property type="protein sequence ID" value="QHT03995.1"/>
    <property type="molecule type" value="Genomic_DNA"/>
</dbReference>
<organism evidence="3">
    <name type="scientific">viral metagenome</name>
    <dbReference type="NCBI Taxonomy" id="1070528"/>
    <lineage>
        <taxon>unclassified sequences</taxon>
        <taxon>metagenomes</taxon>
        <taxon>organismal metagenomes</taxon>
    </lineage>
</organism>
<dbReference type="InterPro" id="IPR004042">
    <property type="entry name" value="Intein_endonuc_central"/>
</dbReference>
<dbReference type="PANTHER" id="PTHR43718:SF2">
    <property type="entry name" value="LON PROTEASE HOMOLOG, MITOCHONDRIAL"/>
    <property type="match status" value="1"/>
</dbReference>
<evidence type="ECO:0000256" key="1">
    <source>
        <dbReference type="SAM" id="MobiDB-lite"/>
    </source>
</evidence>
<dbReference type="PROSITE" id="PS50819">
    <property type="entry name" value="INTEIN_ENDONUCLEASE"/>
    <property type="match status" value="1"/>
</dbReference>
<accession>A0A6C0CKI7</accession>
<feature type="compositionally biased region" description="Acidic residues" evidence="1">
    <location>
        <begin position="120"/>
        <end position="152"/>
    </location>
</feature>